<organism evidence="2 3">
    <name type="scientific">Dietzia timorensis</name>
    <dbReference type="NCBI Taxonomy" id="499555"/>
    <lineage>
        <taxon>Bacteria</taxon>
        <taxon>Bacillati</taxon>
        <taxon>Actinomycetota</taxon>
        <taxon>Actinomycetes</taxon>
        <taxon>Mycobacteriales</taxon>
        <taxon>Dietziaceae</taxon>
        <taxon>Dietzia</taxon>
    </lineage>
</organism>
<dbReference type="EMBL" id="DYXM01000225">
    <property type="protein sequence ID" value="HJE91674.1"/>
    <property type="molecule type" value="Genomic_DNA"/>
</dbReference>
<evidence type="ECO:0000313" key="2">
    <source>
        <dbReference type="EMBL" id="HJE91674.1"/>
    </source>
</evidence>
<feature type="region of interest" description="Disordered" evidence="1">
    <location>
        <begin position="43"/>
        <end position="101"/>
    </location>
</feature>
<name>A0A921F6S1_9ACTN</name>
<accession>A0A921F6S1</accession>
<evidence type="ECO:0000313" key="3">
    <source>
        <dbReference type="Proteomes" id="UP000776650"/>
    </source>
</evidence>
<dbReference type="Proteomes" id="UP000776650">
    <property type="component" value="Unassembled WGS sequence"/>
</dbReference>
<dbReference type="RefSeq" id="WP_303914416.1">
    <property type="nucleotide sequence ID" value="NZ_DYXM01000225.1"/>
</dbReference>
<dbReference type="SUPFAM" id="SSF50952">
    <property type="entry name" value="Soluble quinoprotein glucose dehydrogenase"/>
    <property type="match status" value="1"/>
</dbReference>
<evidence type="ECO:0000256" key="1">
    <source>
        <dbReference type="SAM" id="MobiDB-lite"/>
    </source>
</evidence>
<dbReference type="InterPro" id="IPR011042">
    <property type="entry name" value="6-blade_b-propeller_TolB-like"/>
</dbReference>
<gene>
    <name evidence="2" type="ORF">K8V11_11780</name>
</gene>
<comment type="caution">
    <text evidence="2">The sequence shown here is derived from an EMBL/GenBank/DDBJ whole genome shotgun (WGS) entry which is preliminary data.</text>
</comment>
<dbReference type="Gene3D" id="2.120.10.30">
    <property type="entry name" value="TolB, C-terminal domain"/>
    <property type="match status" value="1"/>
</dbReference>
<reference evidence="2" key="1">
    <citation type="journal article" date="2021" name="PeerJ">
        <title>Extensive microbial diversity within the chicken gut microbiome revealed by metagenomics and culture.</title>
        <authorList>
            <person name="Gilroy R."/>
            <person name="Ravi A."/>
            <person name="Getino M."/>
            <person name="Pursley I."/>
            <person name="Horton D.L."/>
            <person name="Alikhan N.F."/>
            <person name="Baker D."/>
            <person name="Gharbi K."/>
            <person name="Hall N."/>
            <person name="Watson M."/>
            <person name="Adriaenssens E.M."/>
            <person name="Foster-Nyarko E."/>
            <person name="Jarju S."/>
            <person name="Secka A."/>
            <person name="Antonio M."/>
            <person name="Oren A."/>
            <person name="Chaudhuri R.R."/>
            <person name="La Ragione R."/>
            <person name="Hildebrand F."/>
            <person name="Pallen M.J."/>
        </authorList>
    </citation>
    <scope>NUCLEOTIDE SEQUENCE</scope>
    <source>
        <strain evidence="2">ChiGjej1B1-18357</strain>
    </source>
</reference>
<dbReference type="InterPro" id="IPR011041">
    <property type="entry name" value="Quinoprot_gluc/sorb_DH_b-prop"/>
</dbReference>
<dbReference type="AlphaFoldDB" id="A0A921F6S1"/>
<reference evidence="2" key="2">
    <citation type="submission" date="2021-09" db="EMBL/GenBank/DDBJ databases">
        <authorList>
            <person name="Gilroy R."/>
        </authorList>
    </citation>
    <scope>NUCLEOTIDE SEQUENCE</scope>
    <source>
        <strain evidence="2">ChiGjej1B1-18357</strain>
    </source>
</reference>
<proteinExistence type="predicted"/>
<protein>
    <submittedName>
        <fullName evidence="2">Oxidoreductase</fullName>
    </submittedName>
</protein>
<sequence>MHAQFPRTEPPRLRDTSRSFRWMTAAAALSLAPMLAAGCAQFDDSQSAPFSPVAGAGENFGEAPEPNKPPDMGQREPSPGQGEQPDLPPQTPDGRTECEDPDPAVIATCLEPTSAVVGLPDSAEAILAERDTGQMFVVSDAEAPKPFARIDPSEGAVVSLALSPSYAQDRLVYAVLVSGGETKVARIAEGDEAKIVADGLPGSENGRAGIAFNDDEMLVGVGREVIGFPEFEGIGEAGRTETVASTDSPISGLCAGAGIFPGVYATTGGTAGGALMRVDEGAALRVWSWPDQPSVHGCAVTTTGPAVAIPDAERVDMVVVDPASGTAPAPPTAVAEGQYGRLSGVGLMAGNALVGTTTNKAGGSPVQTDDRAIILPISGSSADERT</sequence>